<organism evidence="5 6">
    <name type="scientific">Olpidium bornovanus</name>
    <dbReference type="NCBI Taxonomy" id="278681"/>
    <lineage>
        <taxon>Eukaryota</taxon>
        <taxon>Fungi</taxon>
        <taxon>Fungi incertae sedis</taxon>
        <taxon>Olpidiomycota</taxon>
        <taxon>Olpidiomycotina</taxon>
        <taxon>Olpidiomycetes</taxon>
        <taxon>Olpidiales</taxon>
        <taxon>Olpidiaceae</taxon>
        <taxon>Olpidium</taxon>
    </lineage>
</organism>
<evidence type="ECO:0000313" key="6">
    <source>
        <dbReference type="Proteomes" id="UP000673691"/>
    </source>
</evidence>
<keyword evidence="4" id="KW-0406">Ion transport</keyword>
<accession>A0A8H7ZXU6</accession>
<keyword evidence="4" id="KW-0813">Transport</keyword>
<dbReference type="GO" id="GO:0005375">
    <property type="term" value="F:copper ion transmembrane transporter activity"/>
    <property type="evidence" value="ECO:0007669"/>
    <property type="project" value="UniProtKB-UniRule"/>
</dbReference>
<protein>
    <recommendedName>
        <fullName evidence="4">Copper transport protein</fullName>
    </recommendedName>
</protein>
<keyword evidence="4" id="KW-0187">Copper transport</keyword>
<sequence>AETENLVHEEFEESTAQHRYRNAVQTRVYKHMGCCHGAKPAPVAGNATTPAEAVAEATTEMVWNWSTSRATVVFGWWEVTNVLTLILSMLGVLVIAVLYEKFSHYVRKYDKSVAAAQSECSQDAVKRKG</sequence>
<evidence type="ECO:0000256" key="1">
    <source>
        <dbReference type="ARBA" id="ARBA00022692"/>
    </source>
</evidence>
<gene>
    <name evidence="5" type="ORF">BJ554DRAFT_6272</name>
</gene>
<dbReference type="EMBL" id="JAEFCI010003520">
    <property type="protein sequence ID" value="KAG5461518.1"/>
    <property type="molecule type" value="Genomic_DNA"/>
</dbReference>
<dbReference type="Proteomes" id="UP000673691">
    <property type="component" value="Unassembled WGS sequence"/>
</dbReference>
<keyword evidence="3 4" id="KW-0472">Membrane</keyword>
<keyword evidence="6" id="KW-1185">Reference proteome</keyword>
<evidence type="ECO:0000256" key="4">
    <source>
        <dbReference type="RuleBase" id="RU367022"/>
    </source>
</evidence>
<dbReference type="AlphaFoldDB" id="A0A8H7ZXU6"/>
<comment type="similarity">
    <text evidence="4">Belongs to the copper transporter (Ctr) (TC 1.A.56) family. SLC31A subfamily.</text>
</comment>
<comment type="caution">
    <text evidence="5">The sequence shown here is derived from an EMBL/GenBank/DDBJ whole genome shotgun (WGS) entry which is preliminary data.</text>
</comment>
<feature type="non-terminal residue" evidence="5">
    <location>
        <position position="1"/>
    </location>
</feature>
<proteinExistence type="inferred from homology"/>
<dbReference type="OrthoDB" id="161814at2759"/>
<dbReference type="Pfam" id="PF04145">
    <property type="entry name" value="Ctr"/>
    <property type="match status" value="1"/>
</dbReference>
<dbReference type="InterPro" id="IPR007274">
    <property type="entry name" value="Cop_transporter"/>
</dbReference>
<name>A0A8H7ZXU6_9FUNG</name>
<comment type="subcellular location">
    <subcellularLocation>
        <location evidence="4">Membrane</location>
        <topology evidence="4">Multi-pass membrane protein</topology>
    </subcellularLocation>
</comment>
<evidence type="ECO:0000256" key="2">
    <source>
        <dbReference type="ARBA" id="ARBA00022989"/>
    </source>
</evidence>
<keyword evidence="4" id="KW-0186">Copper</keyword>
<feature type="transmembrane region" description="Helical" evidence="4">
    <location>
        <begin position="74"/>
        <end position="99"/>
    </location>
</feature>
<keyword evidence="1 4" id="KW-0812">Transmembrane</keyword>
<keyword evidence="2 4" id="KW-1133">Transmembrane helix</keyword>
<reference evidence="5 6" key="1">
    <citation type="journal article" name="Sci. Rep.">
        <title>Genome-scale phylogenetic analyses confirm Olpidium as the closest living zoosporic fungus to the non-flagellated, terrestrial fungi.</title>
        <authorList>
            <person name="Chang Y."/>
            <person name="Rochon D."/>
            <person name="Sekimoto S."/>
            <person name="Wang Y."/>
            <person name="Chovatia M."/>
            <person name="Sandor L."/>
            <person name="Salamov A."/>
            <person name="Grigoriev I.V."/>
            <person name="Stajich J.E."/>
            <person name="Spatafora J.W."/>
        </authorList>
    </citation>
    <scope>NUCLEOTIDE SEQUENCE [LARGE SCALE GENOMIC DNA]</scope>
    <source>
        <strain evidence="5">S191</strain>
    </source>
</reference>
<dbReference type="GO" id="GO:0016020">
    <property type="term" value="C:membrane"/>
    <property type="evidence" value="ECO:0007669"/>
    <property type="project" value="UniProtKB-SubCell"/>
</dbReference>
<evidence type="ECO:0000256" key="3">
    <source>
        <dbReference type="ARBA" id="ARBA00023136"/>
    </source>
</evidence>
<evidence type="ECO:0000313" key="5">
    <source>
        <dbReference type="EMBL" id="KAG5461518.1"/>
    </source>
</evidence>